<sequence length="66" mass="7982">MVESQKKFTRMKNKNYSERFNNQNRDSIHSHLHKIFSTNGYYEIITNAISAMSIKTLYLFSHIYQY</sequence>
<gene>
    <name evidence="1" type="ORF">BWY04_00307</name>
</gene>
<evidence type="ECO:0000313" key="1">
    <source>
        <dbReference type="EMBL" id="OQB42243.1"/>
    </source>
</evidence>
<protein>
    <submittedName>
        <fullName evidence="1">Uncharacterized protein</fullName>
    </submittedName>
</protein>
<dbReference type="Proteomes" id="UP000485621">
    <property type="component" value="Unassembled WGS sequence"/>
</dbReference>
<dbReference type="EMBL" id="MWDB01000004">
    <property type="protein sequence ID" value="OQB42243.1"/>
    <property type="molecule type" value="Genomic_DNA"/>
</dbReference>
<accession>A0A1V5ZPR4</accession>
<comment type="caution">
    <text evidence="1">The sequence shown here is derived from an EMBL/GenBank/DDBJ whole genome shotgun (WGS) entry which is preliminary data.</text>
</comment>
<dbReference type="AlphaFoldDB" id="A0A1V5ZPR4"/>
<organism evidence="1">
    <name type="scientific">candidate division CPR1 bacterium ADurb.Bin160</name>
    <dbReference type="NCBI Taxonomy" id="1852826"/>
    <lineage>
        <taxon>Bacteria</taxon>
        <taxon>candidate division CPR1</taxon>
    </lineage>
</organism>
<reference evidence="1" key="1">
    <citation type="submission" date="2017-02" db="EMBL/GenBank/DDBJ databases">
        <title>Delving into the versatile metabolic prowess of the omnipresent phylum Bacteroidetes.</title>
        <authorList>
            <person name="Nobu M.K."/>
            <person name="Mei R."/>
            <person name="Narihiro T."/>
            <person name="Kuroda K."/>
            <person name="Liu W.-T."/>
        </authorList>
    </citation>
    <scope>NUCLEOTIDE SEQUENCE</scope>
    <source>
        <strain evidence="1">ADurb.Bin160</strain>
    </source>
</reference>
<proteinExistence type="predicted"/>
<name>A0A1V5ZPR4_9BACT</name>